<comment type="caution">
    <text evidence="5">The sequence shown here is derived from an EMBL/GenBank/DDBJ whole genome shotgun (WGS) entry which is preliminary data.</text>
</comment>
<evidence type="ECO:0000256" key="1">
    <source>
        <dbReference type="ARBA" id="ARBA00022448"/>
    </source>
</evidence>
<dbReference type="InterPro" id="IPR050107">
    <property type="entry name" value="ABC_carbohydrate_import_ATPase"/>
</dbReference>
<keyword evidence="4 5" id="KW-0067">ATP-binding</keyword>
<dbReference type="PANTHER" id="PTHR43790:SF9">
    <property type="entry name" value="GALACTOFURANOSE TRANSPORTER ATP-BINDING PROTEIN YTFR"/>
    <property type="match status" value="1"/>
</dbReference>
<dbReference type="EMBL" id="BBMS01000039">
    <property type="protein sequence ID" value="GAL28178.1"/>
    <property type="molecule type" value="Genomic_DNA"/>
</dbReference>
<dbReference type="Proteomes" id="UP000029223">
    <property type="component" value="Unassembled WGS sequence"/>
</dbReference>
<reference evidence="6" key="1">
    <citation type="submission" date="2014-09" db="EMBL/GenBank/DDBJ databases">
        <title>Vibrio variabilis JCM 19239. (C206) whole genome shotgun sequence.</title>
        <authorList>
            <person name="Sawabe T."/>
            <person name="Meirelles P."/>
            <person name="Nakanishi M."/>
            <person name="Sayaka M."/>
            <person name="Hattori M."/>
            <person name="Ohkuma M."/>
        </authorList>
    </citation>
    <scope>NUCLEOTIDE SEQUENCE [LARGE SCALE GENOMIC DNA]</scope>
    <source>
        <strain evidence="6">JCM 19239</strain>
    </source>
</reference>
<dbReference type="SUPFAM" id="SSF52540">
    <property type="entry name" value="P-loop containing nucleoside triphosphate hydrolases"/>
    <property type="match status" value="1"/>
</dbReference>
<keyword evidence="2" id="KW-0677">Repeat</keyword>
<protein>
    <submittedName>
        <fullName evidence="5">Ribose ABC transport system ATP-binding protein RbsA</fullName>
    </submittedName>
</protein>
<keyword evidence="3" id="KW-0547">Nucleotide-binding</keyword>
<organism evidence="5 6">
    <name type="scientific">Vibrio variabilis</name>
    <dbReference type="NCBI Taxonomy" id="990271"/>
    <lineage>
        <taxon>Bacteria</taxon>
        <taxon>Pseudomonadati</taxon>
        <taxon>Pseudomonadota</taxon>
        <taxon>Gammaproteobacteria</taxon>
        <taxon>Vibrionales</taxon>
        <taxon>Vibrionaceae</taxon>
        <taxon>Vibrio</taxon>
    </lineage>
</organism>
<accession>A0ABQ0JHE8</accession>
<dbReference type="GO" id="GO:0005524">
    <property type="term" value="F:ATP binding"/>
    <property type="evidence" value="ECO:0007669"/>
    <property type="project" value="UniProtKB-KW"/>
</dbReference>
<gene>
    <name evidence="5" type="ORF">JCM19239_5438</name>
</gene>
<proteinExistence type="predicted"/>
<dbReference type="PANTHER" id="PTHR43790">
    <property type="entry name" value="CARBOHYDRATE TRANSPORT ATP-BINDING PROTEIN MG119-RELATED"/>
    <property type="match status" value="1"/>
</dbReference>
<evidence type="ECO:0000313" key="5">
    <source>
        <dbReference type="EMBL" id="GAL28178.1"/>
    </source>
</evidence>
<keyword evidence="6" id="KW-1185">Reference proteome</keyword>
<reference evidence="6" key="2">
    <citation type="submission" date="2014-09" db="EMBL/GenBank/DDBJ databases">
        <authorList>
            <consortium name="NBRP consortium"/>
            <person name="Sawabe T."/>
            <person name="Meirelles P."/>
            <person name="Nakanishi M."/>
            <person name="Sayaka M."/>
            <person name="Hattori M."/>
            <person name="Ohkuma M."/>
        </authorList>
    </citation>
    <scope>NUCLEOTIDE SEQUENCE [LARGE SCALE GENOMIC DNA]</scope>
    <source>
        <strain evidence="6">JCM 19239</strain>
    </source>
</reference>
<dbReference type="Gene3D" id="3.40.50.300">
    <property type="entry name" value="P-loop containing nucleotide triphosphate hydrolases"/>
    <property type="match status" value="1"/>
</dbReference>
<evidence type="ECO:0000256" key="4">
    <source>
        <dbReference type="ARBA" id="ARBA00022840"/>
    </source>
</evidence>
<evidence type="ECO:0000256" key="2">
    <source>
        <dbReference type="ARBA" id="ARBA00022737"/>
    </source>
</evidence>
<name>A0ABQ0JHE8_9VIBR</name>
<dbReference type="InterPro" id="IPR027417">
    <property type="entry name" value="P-loop_NTPase"/>
</dbReference>
<evidence type="ECO:0000256" key="3">
    <source>
        <dbReference type="ARBA" id="ARBA00022741"/>
    </source>
</evidence>
<sequence length="68" mass="7485">MGAKLEIYELINQLTKQGKSVIVISSELPEILGMCDRILVMRNGSITGELNAKEASQENIMKYATLEG</sequence>
<evidence type="ECO:0000313" key="6">
    <source>
        <dbReference type="Proteomes" id="UP000029223"/>
    </source>
</evidence>
<keyword evidence="1" id="KW-0813">Transport</keyword>